<reference evidence="3" key="2">
    <citation type="submission" date="2019-06" db="EMBL/GenBank/DDBJ databases">
        <title>AzeR, a transcriptional regulator that responds to azelaic acid in Pseudomonas nitroreducens.</title>
        <authorList>
            <person name="Bez C."/>
            <person name="Javvadi S.G."/>
            <person name="Bertani I."/>
            <person name="Devescovi G."/>
            <person name="Studholme D.J."/>
            <person name="Geller A."/>
            <person name="Levy A."/>
            <person name="Venturi V."/>
        </authorList>
    </citation>
    <scope>NUCLEOTIDE SEQUENCE [LARGE SCALE GENOMIC DNA]</scope>
    <source>
        <strain evidence="3">DSM 9128</strain>
    </source>
</reference>
<dbReference type="EMBL" id="VASG01000004">
    <property type="protein sequence ID" value="TLP73456.1"/>
    <property type="molecule type" value="Genomic_DNA"/>
</dbReference>
<dbReference type="RefSeq" id="WP_138214430.1">
    <property type="nucleotide sequence ID" value="NZ_VASG01000004.1"/>
</dbReference>
<proteinExistence type="predicted"/>
<comment type="caution">
    <text evidence="2">The sequence shown here is derived from an EMBL/GenBank/DDBJ whole genome shotgun (WGS) entry which is preliminary data.</text>
</comment>
<feature type="signal peptide" evidence="1">
    <location>
        <begin position="1"/>
        <end position="19"/>
    </location>
</feature>
<dbReference type="AlphaFoldDB" id="A0A5R9A6M4"/>
<evidence type="ECO:0008006" key="4">
    <source>
        <dbReference type="Google" id="ProtNLM"/>
    </source>
</evidence>
<name>A0A5R9A6M4_PSENT</name>
<keyword evidence="1" id="KW-0732">Signal</keyword>
<evidence type="ECO:0000313" key="2">
    <source>
        <dbReference type="EMBL" id="TLP73456.1"/>
    </source>
</evidence>
<organism evidence="2 3">
    <name type="scientific">Pseudomonas nitroreducens</name>
    <dbReference type="NCBI Taxonomy" id="46680"/>
    <lineage>
        <taxon>Bacteria</taxon>
        <taxon>Pseudomonadati</taxon>
        <taxon>Pseudomonadota</taxon>
        <taxon>Gammaproteobacteria</taxon>
        <taxon>Pseudomonadales</taxon>
        <taxon>Pseudomonadaceae</taxon>
        <taxon>Pseudomonas</taxon>
    </lineage>
</organism>
<evidence type="ECO:0000313" key="3">
    <source>
        <dbReference type="Proteomes" id="UP000307510"/>
    </source>
</evidence>
<dbReference type="Proteomes" id="UP000307510">
    <property type="component" value="Unassembled WGS sequence"/>
</dbReference>
<sequence length="627" mass="70520">MVRLLVAVMLILFPSLLWSAEFCSGQYSNTREMVDAALRKYDTLYSGGDHWHGIDDVGATLDLYRLWRDLPDWHLRELQVGWQYVLPPGDEPLLPEQHQWIAEQADDSQLQPEQKFDAIVGLDLAGRISKPVDAWLSDAESYSPQWTWLQLVMSASDAPWAIAPHLMQASDPRLPAFARLKDLAWKRYEKTGGIEWAVAAQALLPIGETDAKAAGLFQLWQGRVERCSASQREYAAWAVTAPTRWVARRMGAEQVSDLSLLFQQLPVPAQRIVIRNWSWATLLASFDPPTWPDDSAARLEAIAGVASFSPVDLSPWVNVARTYLASTLEELMAIHRDNKVEAKSARAFNLLSAANLAQLAETPGLTPEMRQALVMTAFARHVALGNVEQAMHLLPQLQQVAPEQAPAIDLRLGQALPQKIRLELIALDNPQISTWLVMADVNEDDVAIEQRNSRPRRDLPRELAYSMAIEQDLQAWMLLPQKWDRFLGMHGYVLGALDRNYASTSRAKPAAVVPPVLFRMSPDSPDDHLGRLVAWDELPRLVEGNGLSRTISRDIVEWVDSESDSWLKRLLIDQELMAQALGQVVRLNRGEAGGLLGQQPSGQVAFQLLHRRFPNSDTAKRTPYWYR</sequence>
<reference evidence="2 3" key="1">
    <citation type="submission" date="2019-05" db="EMBL/GenBank/DDBJ databases">
        <authorList>
            <person name="Moore K."/>
            <person name="O'Neill P."/>
            <person name="Farbos A."/>
            <person name="Studholme D.J."/>
        </authorList>
    </citation>
    <scope>NUCLEOTIDE SEQUENCE [LARGE SCALE GENOMIC DNA]</scope>
    <source>
        <strain evidence="2 3">DSM 9128</strain>
    </source>
</reference>
<gene>
    <name evidence="2" type="ORF">FEA48_14520</name>
</gene>
<evidence type="ECO:0000256" key="1">
    <source>
        <dbReference type="SAM" id="SignalP"/>
    </source>
</evidence>
<feature type="chain" id="PRO_5024326303" description="Lytic murein transglycosylase" evidence="1">
    <location>
        <begin position="20"/>
        <end position="627"/>
    </location>
</feature>
<protein>
    <recommendedName>
        <fullName evidence="4">Lytic murein transglycosylase</fullName>
    </recommendedName>
</protein>
<accession>A0A5R9A6M4</accession>